<sequence length="104" mass="10834">MRVVRSMFGVVAATVLVGVLATPAQAQETRAEGSVLVFSNELTASTRFADPAGCTRLPVDAHLLTNLTDADIRVFGDPFCRTASLVVAPGTGAHIQTPMSSFSA</sequence>
<evidence type="ECO:0000313" key="3">
    <source>
        <dbReference type="Proteomes" id="UP000185696"/>
    </source>
</evidence>
<dbReference type="RefSeq" id="WP_075132035.1">
    <property type="nucleotide sequence ID" value="NZ_MSIF01000002.1"/>
</dbReference>
<evidence type="ECO:0000313" key="2">
    <source>
        <dbReference type="EMBL" id="OLF13126.1"/>
    </source>
</evidence>
<gene>
    <name evidence="2" type="ORF">BLA60_07825</name>
</gene>
<evidence type="ECO:0000256" key="1">
    <source>
        <dbReference type="SAM" id="SignalP"/>
    </source>
</evidence>
<comment type="caution">
    <text evidence="2">The sequence shown here is derived from an EMBL/GenBank/DDBJ whole genome shotgun (WGS) entry which is preliminary data.</text>
</comment>
<dbReference type="Proteomes" id="UP000185696">
    <property type="component" value="Unassembled WGS sequence"/>
</dbReference>
<reference evidence="2 3" key="1">
    <citation type="submission" date="2016-12" db="EMBL/GenBank/DDBJ databases">
        <title>The draft genome sequence of Actinophytocola xinjiangensis.</title>
        <authorList>
            <person name="Wang W."/>
            <person name="Yuan L."/>
        </authorList>
    </citation>
    <scope>NUCLEOTIDE SEQUENCE [LARGE SCALE GENOMIC DNA]</scope>
    <source>
        <strain evidence="2 3">CGMCC 4.4663</strain>
    </source>
</reference>
<dbReference type="EMBL" id="MSIF01000002">
    <property type="protein sequence ID" value="OLF13126.1"/>
    <property type="molecule type" value="Genomic_DNA"/>
</dbReference>
<feature type="signal peptide" evidence="1">
    <location>
        <begin position="1"/>
        <end position="26"/>
    </location>
</feature>
<feature type="chain" id="PRO_5030938792" evidence="1">
    <location>
        <begin position="27"/>
        <end position="104"/>
    </location>
</feature>
<proteinExistence type="predicted"/>
<dbReference type="OrthoDB" id="3430872at2"/>
<name>A0A7Z0WQM3_9PSEU</name>
<keyword evidence="3" id="KW-1185">Reference proteome</keyword>
<keyword evidence="1" id="KW-0732">Signal</keyword>
<organism evidence="2 3">
    <name type="scientific">Actinophytocola xinjiangensis</name>
    <dbReference type="NCBI Taxonomy" id="485602"/>
    <lineage>
        <taxon>Bacteria</taxon>
        <taxon>Bacillati</taxon>
        <taxon>Actinomycetota</taxon>
        <taxon>Actinomycetes</taxon>
        <taxon>Pseudonocardiales</taxon>
        <taxon>Pseudonocardiaceae</taxon>
    </lineage>
</organism>
<dbReference type="AlphaFoldDB" id="A0A7Z0WQM3"/>
<accession>A0A7Z0WQM3</accession>
<protein>
    <submittedName>
        <fullName evidence="2">Uncharacterized protein</fullName>
    </submittedName>
</protein>